<keyword evidence="1" id="KW-0210">Decarboxylase</keyword>
<keyword evidence="3" id="KW-0456">Lyase</keyword>
<dbReference type="Proteomes" id="UP001174419">
    <property type="component" value="Unassembled WGS sequence"/>
</dbReference>
<evidence type="ECO:0000256" key="2">
    <source>
        <dbReference type="ARBA" id="ARBA00023145"/>
    </source>
</evidence>
<dbReference type="RefSeq" id="WP_286430036.1">
    <property type="nucleotide sequence ID" value="NZ_JACANG010000093.1"/>
</dbReference>
<proteinExistence type="predicted"/>
<comment type="caution">
    <text evidence="5">The sequence shown here is derived from an EMBL/GenBank/DDBJ whole genome shotgun (WGS) entry which is preliminary data.</text>
</comment>
<evidence type="ECO:0000256" key="4">
    <source>
        <dbReference type="ARBA" id="ARBA00023317"/>
    </source>
</evidence>
<name>A0AB35M3B5_9GAMM</name>
<dbReference type="EMBL" id="JACANG010000093">
    <property type="protein sequence ID" value="MDM1720173.1"/>
    <property type="molecule type" value="Genomic_DNA"/>
</dbReference>
<gene>
    <name evidence="5" type="ORF">HX110_13945</name>
</gene>
<evidence type="ECO:0000256" key="1">
    <source>
        <dbReference type="ARBA" id="ARBA00022793"/>
    </source>
</evidence>
<keyword evidence="4" id="KW-0670">Pyruvate</keyword>
<protein>
    <submittedName>
        <fullName evidence="5">Phosphatidylserine decarboxylase</fullName>
    </submittedName>
</protein>
<dbReference type="GO" id="GO:0008654">
    <property type="term" value="P:phospholipid biosynthetic process"/>
    <property type="evidence" value="ECO:0007669"/>
    <property type="project" value="InterPro"/>
</dbReference>
<dbReference type="Pfam" id="PF02666">
    <property type="entry name" value="PS_Dcarbxylase"/>
    <property type="match status" value="1"/>
</dbReference>
<evidence type="ECO:0000313" key="6">
    <source>
        <dbReference type="Proteomes" id="UP001174419"/>
    </source>
</evidence>
<keyword evidence="2" id="KW-0865">Zymogen</keyword>
<accession>A0AB35M3B5</accession>
<dbReference type="InterPro" id="IPR003817">
    <property type="entry name" value="PS_Dcarbxylase"/>
</dbReference>
<evidence type="ECO:0000256" key="3">
    <source>
        <dbReference type="ARBA" id="ARBA00023239"/>
    </source>
</evidence>
<organism evidence="5 6">
    <name type="scientific">Acinetobacter towneri</name>
    <dbReference type="NCBI Taxonomy" id="202956"/>
    <lineage>
        <taxon>Bacteria</taxon>
        <taxon>Pseudomonadati</taxon>
        <taxon>Pseudomonadota</taxon>
        <taxon>Gammaproteobacteria</taxon>
        <taxon>Moraxellales</taxon>
        <taxon>Moraxellaceae</taxon>
        <taxon>Acinetobacter</taxon>
    </lineage>
</organism>
<sequence>KRTLKTFDYQAASFQPITLEKGAEMGRFKLGSTAIVLFGPEQIKWSTELNEGTAVEMGQLLATSLKNS</sequence>
<evidence type="ECO:0000313" key="5">
    <source>
        <dbReference type="EMBL" id="MDM1720173.1"/>
    </source>
</evidence>
<reference evidence="5" key="2">
    <citation type="journal article" date="2022" name="Sci. Total Environ.">
        <title>Prevalence, transmission, and molecular epidemiology of tet(X)-positive bacteria among humans, animals, and environmental niches in China: An epidemiological, and genomic-based study.</title>
        <authorList>
            <person name="Dong N."/>
            <person name="Zeng Y."/>
            <person name="Cai C."/>
            <person name="Sun C."/>
            <person name="Lu J."/>
            <person name="Liu C."/>
            <person name="Zhou H."/>
            <person name="Sun Q."/>
            <person name="Shu L."/>
            <person name="Wang H."/>
            <person name="Wang Y."/>
            <person name="Wang S."/>
            <person name="Wu C."/>
            <person name="Chan E.W."/>
            <person name="Chen G."/>
            <person name="Shen Z."/>
            <person name="Chen S."/>
            <person name="Zhang R."/>
        </authorList>
    </citation>
    <scope>NUCLEOTIDE SEQUENCE</scope>
    <source>
        <strain evidence="5">DF49-4</strain>
    </source>
</reference>
<dbReference type="GO" id="GO:0004609">
    <property type="term" value="F:phosphatidylserine decarboxylase activity"/>
    <property type="evidence" value="ECO:0007669"/>
    <property type="project" value="InterPro"/>
</dbReference>
<reference evidence="5" key="1">
    <citation type="submission" date="2020-06" db="EMBL/GenBank/DDBJ databases">
        <authorList>
            <person name="Dong N."/>
        </authorList>
    </citation>
    <scope>NUCLEOTIDE SEQUENCE</scope>
    <source>
        <strain evidence="5">DF49-4</strain>
    </source>
</reference>
<dbReference type="AlphaFoldDB" id="A0AB35M3B5"/>
<feature type="non-terminal residue" evidence="5">
    <location>
        <position position="1"/>
    </location>
</feature>